<name>A0A078ATK6_STYLE</name>
<organism evidence="2 3">
    <name type="scientific">Stylonychia lemnae</name>
    <name type="common">Ciliate</name>
    <dbReference type="NCBI Taxonomy" id="5949"/>
    <lineage>
        <taxon>Eukaryota</taxon>
        <taxon>Sar</taxon>
        <taxon>Alveolata</taxon>
        <taxon>Ciliophora</taxon>
        <taxon>Intramacronucleata</taxon>
        <taxon>Spirotrichea</taxon>
        <taxon>Stichotrichia</taxon>
        <taxon>Sporadotrichida</taxon>
        <taxon>Oxytrichidae</taxon>
        <taxon>Stylonychinae</taxon>
        <taxon>Stylonychia</taxon>
    </lineage>
</organism>
<feature type="region of interest" description="Disordered" evidence="1">
    <location>
        <begin position="1"/>
        <end position="32"/>
    </location>
</feature>
<evidence type="ECO:0000313" key="3">
    <source>
        <dbReference type="Proteomes" id="UP000039865"/>
    </source>
</evidence>
<dbReference type="Proteomes" id="UP000039865">
    <property type="component" value="Unassembled WGS sequence"/>
</dbReference>
<keyword evidence="3" id="KW-1185">Reference proteome</keyword>
<proteinExistence type="predicted"/>
<dbReference type="EMBL" id="CCKQ01013859">
    <property type="protein sequence ID" value="CDW85569.1"/>
    <property type="molecule type" value="Genomic_DNA"/>
</dbReference>
<protein>
    <submittedName>
        <fullName evidence="2">Uncharacterized protein</fullName>
    </submittedName>
</protein>
<reference evidence="2 3" key="1">
    <citation type="submission" date="2014-06" db="EMBL/GenBank/DDBJ databases">
        <authorList>
            <person name="Swart Estienne"/>
        </authorList>
    </citation>
    <scope>NUCLEOTIDE SEQUENCE [LARGE SCALE GENOMIC DNA]</scope>
    <source>
        <strain evidence="2 3">130c</strain>
    </source>
</reference>
<feature type="compositionally biased region" description="Low complexity" evidence="1">
    <location>
        <begin position="1"/>
        <end position="14"/>
    </location>
</feature>
<evidence type="ECO:0000313" key="2">
    <source>
        <dbReference type="EMBL" id="CDW85569.1"/>
    </source>
</evidence>
<dbReference type="InParanoid" id="A0A078ATK6"/>
<feature type="compositionally biased region" description="Polar residues" evidence="1">
    <location>
        <begin position="15"/>
        <end position="32"/>
    </location>
</feature>
<dbReference type="AlphaFoldDB" id="A0A078ATK6"/>
<accession>A0A078ATK6</accession>
<gene>
    <name evidence="2" type="primary">Contig1458.g1592</name>
    <name evidence="2" type="ORF">STYLEM_14649</name>
</gene>
<evidence type="ECO:0000256" key="1">
    <source>
        <dbReference type="SAM" id="MobiDB-lite"/>
    </source>
</evidence>
<sequence>MKNSQVSNKNNQNSYMPSNLSTRSTMTSGSQGLYSREGILQRKQKPSTSVKDKNFTLQKIHEYRRIAFFGSPDEKKVIQQLSYCLQIIRQEYQQDCDFLLGIKKQKQQEFERRDQRMTTCRNHYFDQAQRMREIQKREQMRLIAQDNLMMAANKKRQNIDTHVKDNIRDQQAIHDNKVKYSAMIR</sequence>